<gene>
    <name evidence="2" type="ORF">SAMN05421761_107125</name>
</gene>
<dbReference type="SUPFAM" id="SSF56935">
    <property type="entry name" value="Porins"/>
    <property type="match status" value="1"/>
</dbReference>
<dbReference type="Gene3D" id="2.170.130.10">
    <property type="entry name" value="TonB-dependent receptor, plug domain"/>
    <property type="match status" value="1"/>
</dbReference>
<dbReference type="InterPro" id="IPR023996">
    <property type="entry name" value="TonB-dep_OMP_SusC/RagA"/>
</dbReference>
<evidence type="ECO:0000313" key="2">
    <source>
        <dbReference type="EMBL" id="SIS89381.1"/>
    </source>
</evidence>
<dbReference type="STRING" id="529505.SAMN05421761_107125"/>
<dbReference type="SUPFAM" id="SSF49464">
    <property type="entry name" value="Carboxypeptidase regulatory domain-like"/>
    <property type="match status" value="1"/>
</dbReference>
<dbReference type="RefSeq" id="WP_076500995.1">
    <property type="nucleotide sequence ID" value="NZ_FTOP01000007.1"/>
</dbReference>
<keyword evidence="3" id="KW-1185">Reference proteome</keyword>
<dbReference type="NCBIfam" id="TIGR04056">
    <property type="entry name" value="OMP_RagA_SusC"/>
    <property type="match status" value="1"/>
</dbReference>
<dbReference type="EMBL" id="FTOP01000007">
    <property type="protein sequence ID" value="SIS89381.1"/>
    <property type="molecule type" value="Genomic_DNA"/>
</dbReference>
<sequence length="1009" mass="113415">MKIKNIIWYLAFMLILSPFILVAQDIQTIQLRAKITDQKGIPLPNAVVRNDQEEQLATTNEDGTFSLEVALNSVLIFTSPGYESKVVRINAQVDEIILFDEWESRQVNTPYQTKDKSNLIGGITYVNVPEIIEKSYFTWPLDNMEGFAPGFHGNIWGNNEFLVLVDGVPRDVGSVNALEIEQVTFLKGVSAVALYGSRAAKGVVMITTKRGSAGKQMVNVRANSGVHMARALPNYLGSAEYMTLYNEARANDGLQPLFSQEEIFNHGSGSNPYRYPNLDFYSDDYLQRAYSRHDATMEISGGNDRARYYTNMGFMSEGSFLNFGQATQNRNERFNIRGNVDMNLTKHISGFADAAVIFYNGKGVNANFWQGAATIRPHRFSPLVPISMIEEDDLVSQNFVNNSSHVINGQYLLGGTQLEQTNPIAGIYAGGSNQFTSRQYQFNTGVNADLTNVLPGLTFGYRFGLDYQTSYNLAFNNNYAVFQPQWNNYAGEDLITGLTRFGQDASTRTQNISGNRFQQTMSMSAQLNYNKVVKEDHEFSAMLVAGGFQTGVSQMYHRVSNANLGLHFGYSYQNRFLVEMNNAVIHSARLPENNRRAFSPTMSLGWRLSNEGFLKDSKVVDNLLLSVSGGIIHTDLDIQDYYLYEQVYTQQGDGTVFYTWKDGLNNITTISRRGANPDMRLPKREEINVGVETSLFQNRLFFTGSAFISRMSGLLVQRSDIYPNYFSTGFPASSFIPWENYNSDLRTGFDFNLNVKQKVGDVNLNVGLVGTYYNTKALQRGENWLDSYQERSGRPLDAIWGLQNLGFFNSAAQINSSPEQIFGEVRPGDLRYVDQNGDGRITPQDEVFLGRGGWFGAPLTLGLNVTAEWKNFTIFALGMMRSGAYAISNSSYFWVAGEAKYSEEVRGRWHEGNMEEATFPRLTTLNGANNFRNSDFWLYSTDRFDLARLQISYKLPVDRIFGGRFIKGMDIYTNGANLLTIAPNRRILETNIGSAPQTRFFNLGLAAQF</sequence>
<protein>
    <submittedName>
        <fullName evidence="2">TonB-linked outer membrane protein, SusC/RagA family</fullName>
    </submittedName>
</protein>
<proteinExistence type="predicted"/>
<dbReference type="NCBIfam" id="TIGR04057">
    <property type="entry name" value="SusC_RagA_signa"/>
    <property type="match status" value="1"/>
</dbReference>
<dbReference type="AlphaFoldDB" id="A0A1N7MTT4"/>
<dbReference type="InterPro" id="IPR037066">
    <property type="entry name" value="Plug_dom_sf"/>
</dbReference>
<dbReference type="Proteomes" id="UP000186026">
    <property type="component" value="Unassembled WGS sequence"/>
</dbReference>
<dbReference type="InterPro" id="IPR012910">
    <property type="entry name" value="Plug_dom"/>
</dbReference>
<dbReference type="Pfam" id="PF07715">
    <property type="entry name" value="Plug"/>
    <property type="match status" value="1"/>
</dbReference>
<organism evidence="2 3">
    <name type="scientific">Belliella pelovolcani</name>
    <dbReference type="NCBI Taxonomy" id="529505"/>
    <lineage>
        <taxon>Bacteria</taxon>
        <taxon>Pseudomonadati</taxon>
        <taxon>Bacteroidota</taxon>
        <taxon>Cytophagia</taxon>
        <taxon>Cytophagales</taxon>
        <taxon>Cyclobacteriaceae</taxon>
        <taxon>Belliella</taxon>
    </lineage>
</organism>
<reference evidence="3" key="1">
    <citation type="submission" date="2017-01" db="EMBL/GenBank/DDBJ databases">
        <authorList>
            <person name="Varghese N."/>
            <person name="Submissions S."/>
        </authorList>
    </citation>
    <scope>NUCLEOTIDE SEQUENCE [LARGE SCALE GENOMIC DNA]</scope>
    <source>
        <strain evidence="3">DSM 46698</strain>
    </source>
</reference>
<dbReference type="InterPro" id="IPR008969">
    <property type="entry name" value="CarboxyPept-like_regulatory"/>
</dbReference>
<name>A0A1N7MTT4_9BACT</name>
<evidence type="ECO:0000313" key="3">
    <source>
        <dbReference type="Proteomes" id="UP000186026"/>
    </source>
</evidence>
<accession>A0A1N7MTT4</accession>
<dbReference type="OrthoDB" id="9768177at2"/>
<evidence type="ECO:0000259" key="1">
    <source>
        <dbReference type="Pfam" id="PF07715"/>
    </source>
</evidence>
<feature type="domain" description="TonB-dependent receptor plug" evidence="1">
    <location>
        <begin position="153"/>
        <end position="203"/>
    </location>
</feature>
<dbReference type="InterPro" id="IPR023997">
    <property type="entry name" value="TonB-dep_OMP_SusC/RagA_CS"/>
</dbReference>